<dbReference type="OrthoDB" id="47059at2759"/>
<comment type="caution">
    <text evidence="10">The sequence shown here is derived from an EMBL/GenBank/DDBJ whole genome shotgun (WGS) entry which is preliminary data.</text>
</comment>
<evidence type="ECO:0000256" key="2">
    <source>
        <dbReference type="ARBA" id="ARBA00009215"/>
    </source>
</evidence>
<dbReference type="RefSeq" id="XP_043050682.1">
    <property type="nucleotide sequence ID" value="XM_043194358.1"/>
</dbReference>
<dbReference type="Pfam" id="PF20663">
    <property type="entry name" value="COG4_N"/>
    <property type="match status" value="1"/>
</dbReference>
<dbReference type="GO" id="GO:0015031">
    <property type="term" value="P:protein transport"/>
    <property type="evidence" value="ECO:0007669"/>
    <property type="project" value="UniProtKB-KW"/>
</dbReference>
<dbReference type="GO" id="GO:0000139">
    <property type="term" value="C:Golgi membrane"/>
    <property type="evidence" value="ECO:0007669"/>
    <property type="project" value="UniProtKB-SubCell"/>
</dbReference>
<accession>A0A9P8AJS6</accession>
<evidence type="ECO:0000313" key="11">
    <source>
        <dbReference type="Proteomes" id="UP000790833"/>
    </source>
</evidence>
<evidence type="ECO:0000256" key="6">
    <source>
        <dbReference type="ARBA" id="ARBA00023034"/>
    </source>
</evidence>
<keyword evidence="7" id="KW-0472">Membrane</keyword>
<keyword evidence="4" id="KW-0813">Transport</keyword>
<dbReference type="Gene3D" id="1.20.58.1970">
    <property type="match status" value="1"/>
</dbReference>
<evidence type="ECO:0000259" key="9">
    <source>
        <dbReference type="SMART" id="SM00762"/>
    </source>
</evidence>
<proteinExistence type="inferred from homology"/>
<dbReference type="EMBL" id="JAHMUF010000004">
    <property type="protein sequence ID" value="KAG7195135.1"/>
    <property type="molecule type" value="Genomic_DNA"/>
</dbReference>
<dbReference type="InterPro" id="IPR013167">
    <property type="entry name" value="COG4_M"/>
</dbReference>
<comment type="similarity">
    <text evidence="2">Belongs to the COG4 family.</text>
</comment>
<dbReference type="InterPro" id="IPR048680">
    <property type="entry name" value="COG4_N"/>
</dbReference>
<feature type="domain" description="COG4 transport protein middle alpha-helical bundle" evidence="9">
    <location>
        <begin position="192"/>
        <end position="530"/>
    </location>
</feature>
<dbReference type="Proteomes" id="UP000790833">
    <property type="component" value="Unassembled WGS sequence"/>
</dbReference>
<dbReference type="GeneID" id="66117030"/>
<evidence type="ECO:0000256" key="7">
    <source>
        <dbReference type="ARBA" id="ARBA00023136"/>
    </source>
</evidence>
<name>A0A9P8AJS6_9ASCO</name>
<keyword evidence="11" id="KW-1185">Reference proteome</keyword>
<protein>
    <recommendedName>
        <fullName evidence="3">Conserved oligomeric Golgi complex subunit 4</fullName>
    </recommendedName>
    <alternativeName>
        <fullName evidence="8">Component of oligomeric Golgi complex 4</fullName>
    </alternativeName>
</protein>
<evidence type="ECO:0000256" key="4">
    <source>
        <dbReference type="ARBA" id="ARBA00022448"/>
    </source>
</evidence>
<sequence>MTTANGHVSLEEYLTYSAIELRERVQAISQKALQITSSQEAHNIIDEIDELNDNLGRDLDKFVIFGLKKHQLDIMSVELNRTRLSTAINSCNELTNVFSNANDLGYLLTFKIKAIDKEMANVNKTLKYVRDTQILKNNINQANYAIEHDDCELAANCISEILSNVDKDLIDGKFASAVIPSTEIPELPRTTIDNWIDMLSSKFKTNFEDAVKIRDVKNITKYFQLFPLIGKEKIGLDCYSRFICQIISDSSSGLVGTLTKNTQNHIGLLMFGQITQQLFENVLVMLLQHDPLIRKYYSKTYPNAMQYVVSKIQLEVDSQIGLISDTFYDIRRVDKVLQDIRLYDFPILNKHNRLNDVSYSLNDLSINDSDELVSIVQSSDLMSELGNILYYWNDFGKFIASKYFRHHEEEHEFNLPDIISQSKFNSKIHDKLLPAYEKLWEFYIKRSIEKAITIEDLPDINLMLVPNPNFTSLEQPPVSSVIEDVTLVLNTSVVSVTKTCIPSTVKKFMVDSFTIVQKHLIEGFFVKTLAEFQPRYNQQLVHNPVTTSTAAAAAAASKPALNSPFGSRSGTPMPDQGAAASGMGFFKGAIGNVVGSSVSSVASTTQQLVSANRLDLFIVYLNSVAVGQEYFTKIIKKVLNPRYLKEQFPYGNDSTKMHSIIEDDFLTPFTHSTNRIISDNIVNMFEKSFKNRLATMVNEFIPEANEHYIIHLPSTLNETANLLKFQSTWLNLIGPYRQTCHKTLILSKLMRLIVVNLSNFLEKRILSMLKKFRINELGALKLDKDLSFLINAACGDNYELKEKFVRITQLVYLLGLDDDEYSNNETDLGGDEELSDGLNWVLSPQERKQYRKLRI</sequence>
<dbReference type="InterPro" id="IPR048684">
    <property type="entry name" value="COG4_C"/>
</dbReference>
<reference evidence="10" key="1">
    <citation type="submission" date="2021-03" db="EMBL/GenBank/DDBJ databases">
        <authorList>
            <person name="Palmer J.M."/>
        </authorList>
    </citation>
    <scope>NUCLEOTIDE SEQUENCE</scope>
    <source>
        <strain evidence="10">ARV_011</strain>
    </source>
</reference>
<evidence type="ECO:0000256" key="5">
    <source>
        <dbReference type="ARBA" id="ARBA00022927"/>
    </source>
</evidence>
<dbReference type="PANTHER" id="PTHR24016">
    <property type="entry name" value="CONSERVED OLIGOMERIC GOLGI COMPLEX SUBUNIT 4"/>
    <property type="match status" value="1"/>
</dbReference>
<evidence type="ECO:0000256" key="3">
    <source>
        <dbReference type="ARBA" id="ARBA00020975"/>
    </source>
</evidence>
<gene>
    <name evidence="10" type="ORF">KQ657_003656</name>
</gene>
<dbReference type="AlphaFoldDB" id="A0A9P8AJS6"/>
<dbReference type="InterPro" id="IPR048682">
    <property type="entry name" value="COG4"/>
</dbReference>
<evidence type="ECO:0000256" key="8">
    <source>
        <dbReference type="ARBA" id="ARBA00031340"/>
    </source>
</evidence>
<comment type="subcellular location">
    <subcellularLocation>
        <location evidence="1">Golgi apparatus membrane</location>
        <topology evidence="1">Peripheral membrane protein</topology>
    </subcellularLocation>
</comment>
<dbReference type="Pfam" id="PF20662">
    <property type="entry name" value="COG4_C"/>
    <property type="match status" value="1"/>
</dbReference>
<evidence type="ECO:0000313" key="10">
    <source>
        <dbReference type="EMBL" id="KAG7195135.1"/>
    </source>
</evidence>
<keyword evidence="6" id="KW-0333">Golgi apparatus</keyword>
<evidence type="ECO:0000256" key="1">
    <source>
        <dbReference type="ARBA" id="ARBA00004395"/>
    </source>
</evidence>
<keyword evidence="5" id="KW-0653">Protein transport</keyword>
<dbReference type="Pfam" id="PF08318">
    <property type="entry name" value="COG4_m"/>
    <property type="match status" value="1"/>
</dbReference>
<dbReference type="PANTHER" id="PTHR24016:SF0">
    <property type="entry name" value="CONSERVED OLIGOMERIC GOLGI COMPLEX SUBUNIT 4"/>
    <property type="match status" value="1"/>
</dbReference>
<organism evidence="10 11">
    <name type="scientific">Scheffersomyces spartinae</name>
    <dbReference type="NCBI Taxonomy" id="45513"/>
    <lineage>
        <taxon>Eukaryota</taxon>
        <taxon>Fungi</taxon>
        <taxon>Dikarya</taxon>
        <taxon>Ascomycota</taxon>
        <taxon>Saccharomycotina</taxon>
        <taxon>Pichiomycetes</taxon>
        <taxon>Debaryomycetaceae</taxon>
        <taxon>Scheffersomyces</taxon>
    </lineage>
</organism>
<dbReference type="SMART" id="SM00762">
    <property type="entry name" value="Cog4"/>
    <property type="match status" value="1"/>
</dbReference>